<dbReference type="RefSeq" id="XP_024334033.1">
    <property type="nucleotide sequence ID" value="XM_024481457.1"/>
</dbReference>
<proteinExistence type="predicted"/>
<sequence length="266" mass="28471">MAEDGVATDKKHGRVLWSIRAGGVRWTVQLHGLGANEHDTSMQGVRLQQRREQMTGERAHLQLTARAAERTDAAYGGKNAPVHGSASSKGLQERAVDVVNGRLEVALDDAVCAVRRAHADHGRDALRNTLVPDQLRAAPAATAFTSARLFCGNSPSLSAIVSASTAAAALCYFLDPPAVARVQHRQRRRVDRRERLRVRLLRPRAACVASPLDVALGDVSGVTDVVNSAVRGRRMHGGAADCAGWDAREVEAKGAAAVAERESFNP</sequence>
<keyword evidence="2" id="KW-1185">Reference proteome</keyword>
<accession>A0A1X6MLU0</accession>
<organism evidence="1 2">
    <name type="scientific">Postia placenta MAD-698-R-SB12</name>
    <dbReference type="NCBI Taxonomy" id="670580"/>
    <lineage>
        <taxon>Eukaryota</taxon>
        <taxon>Fungi</taxon>
        <taxon>Dikarya</taxon>
        <taxon>Basidiomycota</taxon>
        <taxon>Agaricomycotina</taxon>
        <taxon>Agaricomycetes</taxon>
        <taxon>Polyporales</taxon>
        <taxon>Adustoporiaceae</taxon>
        <taxon>Rhodonia</taxon>
    </lineage>
</organism>
<dbReference type="GeneID" id="36326407"/>
<evidence type="ECO:0000313" key="2">
    <source>
        <dbReference type="Proteomes" id="UP000194127"/>
    </source>
</evidence>
<name>A0A1X6MLU0_9APHY</name>
<dbReference type="Proteomes" id="UP000194127">
    <property type="component" value="Unassembled WGS sequence"/>
</dbReference>
<dbReference type="EMBL" id="KZ110609">
    <property type="protein sequence ID" value="OSX57239.1"/>
    <property type="molecule type" value="Genomic_DNA"/>
</dbReference>
<evidence type="ECO:0000313" key="1">
    <source>
        <dbReference type="EMBL" id="OSX57239.1"/>
    </source>
</evidence>
<gene>
    <name evidence="1" type="ORF">POSPLADRAFT_1061939</name>
</gene>
<dbReference type="AlphaFoldDB" id="A0A1X6MLU0"/>
<reference evidence="1 2" key="1">
    <citation type="submission" date="2017-04" db="EMBL/GenBank/DDBJ databases">
        <title>Genome Sequence of the Model Brown-Rot Fungus Postia placenta SB12.</title>
        <authorList>
            <consortium name="DOE Joint Genome Institute"/>
            <person name="Gaskell J."/>
            <person name="Kersten P."/>
            <person name="Larrondo L.F."/>
            <person name="Canessa P."/>
            <person name="Martinez D."/>
            <person name="Hibbett D."/>
            <person name="Schmoll M."/>
            <person name="Kubicek C.P."/>
            <person name="Martinez A.T."/>
            <person name="Yadav J."/>
            <person name="Master E."/>
            <person name="Magnuson J.K."/>
            <person name="James T."/>
            <person name="Yaver D."/>
            <person name="Berka R."/>
            <person name="Labutti K."/>
            <person name="Lipzen A."/>
            <person name="Aerts A."/>
            <person name="Barry K."/>
            <person name="Henrissat B."/>
            <person name="Blanchette R."/>
            <person name="Grigoriev I."/>
            <person name="Cullen D."/>
        </authorList>
    </citation>
    <scope>NUCLEOTIDE SEQUENCE [LARGE SCALE GENOMIC DNA]</scope>
    <source>
        <strain evidence="1 2">MAD-698-R-SB12</strain>
    </source>
</reference>
<protein>
    <submittedName>
        <fullName evidence="1">Uncharacterized protein</fullName>
    </submittedName>
</protein>